<evidence type="ECO:0000313" key="3">
    <source>
        <dbReference type="Proteomes" id="UP000236755"/>
    </source>
</evidence>
<keyword evidence="1" id="KW-0812">Transmembrane</keyword>
<evidence type="ECO:0000313" key="2">
    <source>
        <dbReference type="EMBL" id="SEA06284.1"/>
    </source>
</evidence>
<dbReference type="RefSeq" id="WP_092633796.1">
    <property type="nucleotide sequence ID" value="NZ_FNQT01000002.1"/>
</dbReference>
<dbReference type="AlphaFoldDB" id="A0A1H3Y619"/>
<dbReference type="Proteomes" id="UP000236755">
    <property type="component" value="Unassembled WGS sequence"/>
</dbReference>
<evidence type="ECO:0000256" key="1">
    <source>
        <dbReference type="SAM" id="Phobius"/>
    </source>
</evidence>
<proteinExistence type="predicted"/>
<name>A0A1H3Y619_9EURY</name>
<dbReference type="EMBL" id="FNQT01000002">
    <property type="protein sequence ID" value="SEA06284.1"/>
    <property type="molecule type" value="Genomic_DNA"/>
</dbReference>
<gene>
    <name evidence="2" type="ORF">SAMN04488065_1646</name>
</gene>
<feature type="transmembrane region" description="Helical" evidence="1">
    <location>
        <begin position="21"/>
        <end position="43"/>
    </location>
</feature>
<reference evidence="2 3" key="1">
    <citation type="submission" date="2016-10" db="EMBL/GenBank/DDBJ databases">
        <authorList>
            <person name="de Groot N.N."/>
        </authorList>
    </citation>
    <scope>NUCLEOTIDE SEQUENCE [LARGE SCALE GENOMIC DNA]</scope>
    <source>
        <strain evidence="2 3">CGMCC 1.8712</strain>
    </source>
</reference>
<keyword evidence="3" id="KW-1185">Reference proteome</keyword>
<protein>
    <submittedName>
        <fullName evidence="2">Uncharacterized protein</fullName>
    </submittedName>
</protein>
<keyword evidence="1" id="KW-1133">Transmembrane helix</keyword>
<dbReference type="STRING" id="555874.SAMN04488065_1646"/>
<accession>A0A1H3Y619</accession>
<organism evidence="2 3">
    <name type="scientific">Haloplanus vescus</name>
    <dbReference type="NCBI Taxonomy" id="555874"/>
    <lineage>
        <taxon>Archaea</taxon>
        <taxon>Methanobacteriati</taxon>
        <taxon>Methanobacteriota</taxon>
        <taxon>Stenosarchaea group</taxon>
        <taxon>Halobacteria</taxon>
        <taxon>Halobacteriales</taxon>
        <taxon>Haloferacaceae</taxon>
        <taxon>Haloplanus</taxon>
    </lineage>
</organism>
<keyword evidence="1" id="KW-0472">Membrane</keyword>
<sequence>MDSNSLPMVPDLRVVSKPVRYLVLGVLGAGVLLFAVLVVLGTLSTPTVTVEATVVDSVPADATDEDVSSLSDFPADSPIRAVVEDALENGTASATATTAEIRAADAPGTEWYVRHDGRVVRVEVNA</sequence>
<dbReference type="OrthoDB" id="383361at2157"/>